<feature type="transmembrane region" description="Helical" evidence="1">
    <location>
        <begin position="166"/>
        <end position="189"/>
    </location>
</feature>
<feature type="transmembrane region" description="Helical" evidence="1">
    <location>
        <begin position="129"/>
        <end position="154"/>
    </location>
</feature>
<keyword evidence="3" id="KW-0808">Transferase</keyword>
<accession>A0A3P1VDX4</accession>
<keyword evidence="1" id="KW-0812">Transmembrane</keyword>
<dbReference type="InterPro" id="IPR050879">
    <property type="entry name" value="Acyltransferase_3"/>
</dbReference>
<reference evidence="3 4" key="1">
    <citation type="submission" date="2018-11" db="EMBL/GenBank/DDBJ databases">
        <title>Genomes From Bacteria Associated with the Canine Oral Cavity: a Test Case for Automated Genome-Based Taxonomic Assignment.</title>
        <authorList>
            <person name="Coil D.A."/>
            <person name="Jospin G."/>
            <person name="Darling A.E."/>
            <person name="Wallis C."/>
            <person name="Davis I.J."/>
            <person name="Harris S."/>
            <person name="Eisen J.A."/>
            <person name="Holcombe L.J."/>
            <person name="O'Flynn C."/>
        </authorList>
    </citation>
    <scope>NUCLEOTIDE SEQUENCE [LARGE SCALE GENOMIC DNA]</scope>
    <source>
        <strain evidence="3 4">OH4621_COT-116</strain>
    </source>
</reference>
<dbReference type="GO" id="GO:0016020">
    <property type="term" value="C:membrane"/>
    <property type="evidence" value="ECO:0007669"/>
    <property type="project" value="TreeGrafter"/>
</dbReference>
<dbReference type="PANTHER" id="PTHR23028:SF53">
    <property type="entry name" value="ACYL_TRANSF_3 DOMAIN-CONTAINING PROTEIN"/>
    <property type="match status" value="1"/>
</dbReference>
<dbReference type="InterPro" id="IPR002656">
    <property type="entry name" value="Acyl_transf_3_dom"/>
</dbReference>
<dbReference type="Proteomes" id="UP000281771">
    <property type="component" value="Unassembled WGS sequence"/>
</dbReference>
<evidence type="ECO:0000313" key="4">
    <source>
        <dbReference type="Proteomes" id="UP000281771"/>
    </source>
</evidence>
<dbReference type="SUPFAM" id="SSF52266">
    <property type="entry name" value="SGNH hydrolase"/>
    <property type="match status" value="1"/>
</dbReference>
<comment type="caution">
    <text evidence="3">The sequence shown here is derived from an EMBL/GenBank/DDBJ whole genome shotgun (WGS) entry which is preliminary data.</text>
</comment>
<feature type="transmembrane region" description="Helical" evidence="1">
    <location>
        <begin position="70"/>
        <end position="90"/>
    </location>
</feature>
<gene>
    <name evidence="3" type="ORF">EII38_03480</name>
</gene>
<keyword evidence="1" id="KW-0472">Membrane</keyword>
<sequence>MKIRWFAFIRTTGLVWVLLYHFFVKYFPGGFVGVDLFFTLSGYLMTANLIDQYAREEKIDLKSFFKKRFYRIFPPLVLMILITTPLALLIRNDFIANIGQQITTTLGFVTNYFEILSGNSYENQFTPHLFVHTWTLAVEIHFYIAWILAVRFMAKKVERVGQLKGFIFLSSSLIALLSFLSMFVSSFFVDEFSRIYFSSWTHIFPFFIGSALASLIGIQTTTPAFKRISDSVSMKNLSMAGVGALSVMTFLLFFLKFTSIWTYLFGLLLSSLATSVLIVIARILHERLPDRKEPAVLGFISSISYSIYLFHWPFYIIFNQLFGHLVTVVLTIVFTIIFATFSFYVLEPYLIGKDGKLFGITISLKPYGKWVAATGLTLTLLTTSIALFAPKIGAFEADLLVKGLHQANTQMHQTKTFAERGKASAFEITEGVTIIGDSVTLRATPQLQAALPDAIIDAQGSRNTLQAYEVMMTNIQNSTLMKEVVIATGVNTIPNYEEALNKIIDDLPNGHHLILVTPYDGNSPYYDDPIAEKHTQYVYELAKKYDFIAIADWNKVSKTNPQVWEGSDYIHFGGNNDTTIQGGTLYTQAIQDALAMVKDMPVKNVVKPDTTPAETTTE</sequence>
<keyword evidence="3" id="KW-0012">Acyltransferase</keyword>
<protein>
    <submittedName>
        <fullName evidence="3">Acyltransferase</fullName>
    </submittedName>
</protein>
<feature type="transmembrane region" description="Helical" evidence="1">
    <location>
        <begin position="296"/>
        <end position="318"/>
    </location>
</feature>
<dbReference type="RefSeq" id="WP_124776088.1">
    <property type="nucleotide sequence ID" value="NZ_RQZA01000002.1"/>
</dbReference>
<dbReference type="GO" id="GO:0016747">
    <property type="term" value="F:acyltransferase activity, transferring groups other than amino-acyl groups"/>
    <property type="evidence" value="ECO:0007669"/>
    <property type="project" value="InterPro"/>
</dbReference>
<dbReference type="STRING" id="1123309.GCA_000377005_01058"/>
<dbReference type="Pfam" id="PF01757">
    <property type="entry name" value="Acyl_transf_3"/>
    <property type="match status" value="1"/>
</dbReference>
<evidence type="ECO:0000313" key="3">
    <source>
        <dbReference type="EMBL" id="RRD31826.1"/>
    </source>
</evidence>
<dbReference type="AlphaFoldDB" id="A0A3P1VDX4"/>
<dbReference type="EMBL" id="RQZA01000002">
    <property type="protein sequence ID" value="RRD31826.1"/>
    <property type="molecule type" value="Genomic_DNA"/>
</dbReference>
<evidence type="ECO:0000259" key="2">
    <source>
        <dbReference type="Pfam" id="PF01757"/>
    </source>
</evidence>
<organism evidence="3 4">
    <name type="scientific">Streptococcus minor</name>
    <dbReference type="NCBI Taxonomy" id="229549"/>
    <lineage>
        <taxon>Bacteria</taxon>
        <taxon>Bacillati</taxon>
        <taxon>Bacillota</taxon>
        <taxon>Bacilli</taxon>
        <taxon>Lactobacillales</taxon>
        <taxon>Streptococcaceae</taxon>
        <taxon>Streptococcus</taxon>
    </lineage>
</organism>
<feature type="transmembrane region" description="Helical" evidence="1">
    <location>
        <begin position="30"/>
        <end position="50"/>
    </location>
</feature>
<dbReference type="PANTHER" id="PTHR23028">
    <property type="entry name" value="ACETYLTRANSFERASE"/>
    <property type="match status" value="1"/>
</dbReference>
<keyword evidence="1" id="KW-1133">Transmembrane helix</keyword>
<dbReference type="GO" id="GO:0009103">
    <property type="term" value="P:lipopolysaccharide biosynthetic process"/>
    <property type="evidence" value="ECO:0007669"/>
    <property type="project" value="TreeGrafter"/>
</dbReference>
<feature type="transmembrane region" description="Helical" evidence="1">
    <location>
        <begin position="237"/>
        <end position="255"/>
    </location>
</feature>
<keyword evidence="4" id="KW-1185">Reference proteome</keyword>
<feature type="transmembrane region" description="Helical" evidence="1">
    <location>
        <begin position="367"/>
        <end position="389"/>
    </location>
</feature>
<feature type="transmembrane region" description="Helical" evidence="1">
    <location>
        <begin position="261"/>
        <end position="284"/>
    </location>
</feature>
<feature type="transmembrane region" description="Helical" evidence="1">
    <location>
        <begin position="195"/>
        <end position="216"/>
    </location>
</feature>
<feature type="domain" description="Acyltransferase 3" evidence="2">
    <location>
        <begin position="4"/>
        <end position="342"/>
    </location>
</feature>
<name>A0A3P1VDX4_9STRE</name>
<evidence type="ECO:0000256" key="1">
    <source>
        <dbReference type="SAM" id="Phobius"/>
    </source>
</evidence>
<proteinExistence type="predicted"/>
<feature type="transmembrane region" description="Helical" evidence="1">
    <location>
        <begin position="7"/>
        <end position="24"/>
    </location>
</feature>
<feature type="transmembrane region" description="Helical" evidence="1">
    <location>
        <begin position="324"/>
        <end position="346"/>
    </location>
</feature>